<evidence type="ECO:0000313" key="2">
    <source>
        <dbReference type="Proteomes" id="UP000304953"/>
    </source>
</evidence>
<sequence>MSNTISCKVNKNKVKQRGCVQRMKEFIFAYPKCRNLYLTERAYCDLIEGGVETEDNLVACAKNYAEACRINETPRRYIKDADNFLKEFTFEKYLPGKYVKPARIVAGKGKEIEK</sequence>
<keyword evidence="2" id="KW-1185">Reference proteome</keyword>
<protein>
    <submittedName>
        <fullName evidence="1">Uncharacterized protein</fullName>
    </submittedName>
</protein>
<comment type="caution">
    <text evidence="1">The sequence shown here is derived from an EMBL/GenBank/DDBJ whole genome shotgun (WGS) entry which is preliminary data.</text>
</comment>
<name>A0AC61RQW2_9FIRM</name>
<dbReference type="EMBL" id="SRYA01000080">
    <property type="protein sequence ID" value="TGY90872.1"/>
    <property type="molecule type" value="Genomic_DNA"/>
</dbReference>
<gene>
    <name evidence="1" type="ORF">E5329_23835</name>
</gene>
<evidence type="ECO:0000313" key="1">
    <source>
        <dbReference type="EMBL" id="TGY90872.1"/>
    </source>
</evidence>
<organism evidence="1 2">
    <name type="scientific">Petralouisia muris</name>
    <dbReference type="NCBI Taxonomy" id="3032872"/>
    <lineage>
        <taxon>Bacteria</taxon>
        <taxon>Bacillati</taxon>
        <taxon>Bacillota</taxon>
        <taxon>Clostridia</taxon>
        <taxon>Lachnospirales</taxon>
        <taxon>Lachnospiraceae</taxon>
        <taxon>Petralouisia</taxon>
    </lineage>
</organism>
<proteinExistence type="predicted"/>
<accession>A0AC61RQW2</accession>
<reference evidence="1" key="1">
    <citation type="submission" date="2019-04" db="EMBL/GenBank/DDBJ databases">
        <title>Microbes associate with the intestines of laboratory mice.</title>
        <authorList>
            <person name="Navarre W."/>
            <person name="Wong E."/>
            <person name="Huang K."/>
            <person name="Tropini C."/>
            <person name="Ng K."/>
            <person name="Yu B."/>
        </authorList>
    </citation>
    <scope>NUCLEOTIDE SEQUENCE</scope>
    <source>
        <strain evidence="1">NM01_1-7b</strain>
    </source>
</reference>
<dbReference type="Proteomes" id="UP000304953">
    <property type="component" value="Unassembled WGS sequence"/>
</dbReference>